<feature type="transmembrane region" description="Helical" evidence="6">
    <location>
        <begin position="50"/>
        <end position="75"/>
    </location>
</feature>
<dbReference type="RefSeq" id="WP_344002030.1">
    <property type="nucleotide sequence ID" value="NZ_BAAAMY010000001.1"/>
</dbReference>
<dbReference type="GO" id="GO:0005524">
    <property type="term" value="F:ATP binding"/>
    <property type="evidence" value="ECO:0007669"/>
    <property type="project" value="UniProtKB-KW"/>
</dbReference>
<dbReference type="PROSITE" id="PS50893">
    <property type="entry name" value="ABC_TRANSPORTER_2"/>
    <property type="match status" value="1"/>
</dbReference>
<dbReference type="InterPro" id="IPR036640">
    <property type="entry name" value="ABC1_TM_sf"/>
</dbReference>
<keyword evidence="2 6" id="KW-0812">Transmembrane</keyword>
<feature type="transmembrane region" description="Helical" evidence="6">
    <location>
        <begin position="164"/>
        <end position="182"/>
    </location>
</feature>
<keyword evidence="4 6" id="KW-0472">Membrane</keyword>
<feature type="region of interest" description="Disordered" evidence="5">
    <location>
        <begin position="1"/>
        <end position="36"/>
    </location>
</feature>
<dbReference type="SUPFAM" id="SSF52540">
    <property type="entry name" value="P-loop containing nucleoside triphosphate hydrolases"/>
    <property type="match status" value="1"/>
</dbReference>
<feature type="transmembrane region" description="Helical" evidence="6">
    <location>
        <begin position="271"/>
        <end position="293"/>
    </location>
</feature>
<feature type="domain" description="ABC transporter" evidence="7">
    <location>
        <begin position="359"/>
        <end position="597"/>
    </location>
</feature>
<evidence type="ECO:0000259" key="7">
    <source>
        <dbReference type="PROSITE" id="PS50893"/>
    </source>
</evidence>
<dbReference type="Gene3D" id="1.20.1560.10">
    <property type="entry name" value="ABC transporter type 1, transmembrane domain"/>
    <property type="match status" value="1"/>
</dbReference>
<evidence type="ECO:0000256" key="1">
    <source>
        <dbReference type="ARBA" id="ARBA00004651"/>
    </source>
</evidence>
<dbReference type="InterPro" id="IPR011527">
    <property type="entry name" value="ABC1_TM_dom"/>
</dbReference>
<comment type="subcellular location">
    <subcellularLocation>
        <location evidence="1">Cell membrane</location>
        <topology evidence="1">Multi-pass membrane protein</topology>
    </subcellularLocation>
</comment>
<sequence length="598" mass="60979">MSQPGTTAGGTPGGRYGRTRPAPPLPPPGPRPTTGDALVRRTLARQWRRVLGAATLASSWQVCEAMVPVLIGVVVDRAVATGDVGAVVGWALALCLLFVVLSFSYRFGAFVAFRAMQEETHRVRGEISAHVLDERGARTGRLPGEVLALATGDAEAVATVVRQLVFTAAGVVGLVASAVVLVRIDPLIALVVLLGVPAVLAVTQLLAPRLARRSAAAQAAVADTTGVATDLVRGVRPLRGIRAEDVVLGRYRRSSRAAADAGVAAARSEGLVYGVATGLSGLFLAGVALLAGARALDGQLSIGELVAVVGLAQFFAEPVQLLTRLVAELARARASAGRVVDLLATPPLVTGGLLDPPGTGAPEVVLDDVSVATLRGVTLRAAPGALTAVVTEDPADAAALGALLRGETPPAAGALRLDGTPLADLTLVGRRERLLLVPHHVDLLEGTLRSNVDPQGRLGADELGAVLAASAADDVVDLDPAGLDQPVAADGTTLSGGQRQRLALARALAADAPGLVLHDPTTAVDAVTEHRIAEGLVALRHPRTPGPTGPRTTLVLTSSPALLARADLVVHLRGGEVAATGTHADLLDDPAYAAAVLR</sequence>
<feature type="compositionally biased region" description="Gly residues" evidence="5">
    <location>
        <begin position="7"/>
        <end position="16"/>
    </location>
</feature>
<evidence type="ECO:0000259" key="8">
    <source>
        <dbReference type="PROSITE" id="PS50929"/>
    </source>
</evidence>
<feature type="transmembrane region" description="Helical" evidence="6">
    <location>
        <begin position="188"/>
        <end position="207"/>
    </location>
</feature>
<name>A0ABP5A5W6_9ACTN</name>
<keyword evidence="3 6" id="KW-1133">Transmembrane helix</keyword>
<feature type="compositionally biased region" description="Pro residues" evidence="5">
    <location>
        <begin position="21"/>
        <end position="31"/>
    </location>
</feature>
<evidence type="ECO:0000256" key="4">
    <source>
        <dbReference type="ARBA" id="ARBA00023136"/>
    </source>
</evidence>
<dbReference type="InterPro" id="IPR003439">
    <property type="entry name" value="ABC_transporter-like_ATP-bd"/>
</dbReference>
<evidence type="ECO:0000256" key="5">
    <source>
        <dbReference type="SAM" id="MobiDB-lite"/>
    </source>
</evidence>
<dbReference type="Pfam" id="PF00664">
    <property type="entry name" value="ABC_membrane"/>
    <property type="match status" value="1"/>
</dbReference>
<evidence type="ECO:0000256" key="3">
    <source>
        <dbReference type="ARBA" id="ARBA00022989"/>
    </source>
</evidence>
<dbReference type="Pfam" id="PF00005">
    <property type="entry name" value="ABC_tran"/>
    <property type="match status" value="1"/>
</dbReference>
<feature type="transmembrane region" description="Helical" evidence="6">
    <location>
        <begin position="87"/>
        <end position="113"/>
    </location>
</feature>
<dbReference type="Proteomes" id="UP001501612">
    <property type="component" value="Unassembled WGS sequence"/>
</dbReference>
<dbReference type="PANTHER" id="PTHR43394">
    <property type="entry name" value="ATP-DEPENDENT PERMEASE MDL1, MITOCHONDRIAL"/>
    <property type="match status" value="1"/>
</dbReference>
<keyword evidence="9" id="KW-0547">Nucleotide-binding</keyword>
<dbReference type="InterPro" id="IPR039421">
    <property type="entry name" value="Type_1_exporter"/>
</dbReference>
<dbReference type="PROSITE" id="PS50929">
    <property type="entry name" value="ABC_TM1F"/>
    <property type="match status" value="1"/>
</dbReference>
<gene>
    <name evidence="9" type="ORF">GCM10009737_00530</name>
</gene>
<protein>
    <submittedName>
        <fullName evidence="9">ABC transporter ATP-binding protein</fullName>
    </submittedName>
</protein>
<dbReference type="EMBL" id="BAAAMY010000001">
    <property type="protein sequence ID" value="GAA1903760.1"/>
    <property type="molecule type" value="Genomic_DNA"/>
</dbReference>
<comment type="caution">
    <text evidence="9">The sequence shown here is derived from an EMBL/GenBank/DDBJ whole genome shotgun (WGS) entry which is preliminary data.</text>
</comment>
<proteinExistence type="predicted"/>
<evidence type="ECO:0000313" key="9">
    <source>
        <dbReference type="EMBL" id="GAA1903760.1"/>
    </source>
</evidence>
<evidence type="ECO:0000256" key="2">
    <source>
        <dbReference type="ARBA" id="ARBA00022692"/>
    </source>
</evidence>
<dbReference type="PROSITE" id="PS00211">
    <property type="entry name" value="ABC_TRANSPORTER_1"/>
    <property type="match status" value="1"/>
</dbReference>
<accession>A0ABP5A5W6</accession>
<dbReference type="PANTHER" id="PTHR43394:SF1">
    <property type="entry name" value="ATP-BINDING CASSETTE SUB-FAMILY B MEMBER 10, MITOCHONDRIAL"/>
    <property type="match status" value="1"/>
</dbReference>
<keyword evidence="10" id="KW-1185">Reference proteome</keyword>
<reference evidence="10" key="1">
    <citation type="journal article" date="2019" name="Int. J. Syst. Evol. Microbiol.">
        <title>The Global Catalogue of Microorganisms (GCM) 10K type strain sequencing project: providing services to taxonomists for standard genome sequencing and annotation.</title>
        <authorList>
            <consortium name="The Broad Institute Genomics Platform"/>
            <consortium name="The Broad Institute Genome Sequencing Center for Infectious Disease"/>
            <person name="Wu L."/>
            <person name="Ma J."/>
        </authorList>
    </citation>
    <scope>NUCLEOTIDE SEQUENCE [LARGE SCALE GENOMIC DNA]</scope>
    <source>
        <strain evidence="10">JCM 14046</strain>
    </source>
</reference>
<evidence type="ECO:0000256" key="6">
    <source>
        <dbReference type="SAM" id="Phobius"/>
    </source>
</evidence>
<evidence type="ECO:0000313" key="10">
    <source>
        <dbReference type="Proteomes" id="UP001501612"/>
    </source>
</evidence>
<dbReference type="Gene3D" id="3.40.50.300">
    <property type="entry name" value="P-loop containing nucleotide triphosphate hydrolases"/>
    <property type="match status" value="1"/>
</dbReference>
<feature type="domain" description="ABC transmembrane type-1" evidence="8">
    <location>
        <begin position="51"/>
        <end position="331"/>
    </location>
</feature>
<dbReference type="InterPro" id="IPR017871">
    <property type="entry name" value="ABC_transporter-like_CS"/>
</dbReference>
<dbReference type="CDD" id="cd07346">
    <property type="entry name" value="ABC_6TM_exporters"/>
    <property type="match status" value="1"/>
</dbReference>
<keyword evidence="9" id="KW-0067">ATP-binding</keyword>
<organism evidence="9 10">
    <name type="scientific">Nocardioides lentus</name>
    <dbReference type="NCBI Taxonomy" id="338077"/>
    <lineage>
        <taxon>Bacteria</taxon>
        <taxon>Bacillati</taxon>
        <taxon>Actinomycetota</taxon>
        <taxon>Actinomycetes</taxon>
        <taxon>Propionibacteriales</taxon>
        <taxon>Nocardioidaceae</taxon>
        <taxon>Nocardioides</taxon>
    </lineage>
</organism>
<dbReference type="SUPFAM" id="SSF90123">
    <property type="entry name" value="ABC transporter transmembrane region"/>
    <property type="match status" value="1"/>
</dbReference>
<dbReference type="InterPro" id="IPR027417">
    <property type="entry name" value="P-loop_NTPase"/>
</dbReference>